<dbReference type="Proteomes" id="UP000728185">
    <property type="component" value="Unassembled WGS sequence"/>
</dbReference>
<keyword evidence="3" id="KW-1185">Reference proteome</keyword>
<feature type="region of interest" description="Disordered" evidence="1">
    <location>
        <begin position="112"/>
        <end position="140"/>
    </location>
</feature>
<dbReference type="EMBL" id="LUCM01003221">
    <property type="protein sequence ID" value="KAA0196155.1"/>
    <property type="molecule type" value="Genomic_DNA"/>
</dbReference>
<reference evidence="2" key="1">
    <citation type="submission" date="2019-05" db="EMBL/GenBank/DDBJ databases">
        <title>Annotation for the trematode Fasciolopsis buski.</title>
        <authorList>
            <person name="Choi Y.-J."/>
        </authorList>
    </citation>
    <scope>NUCLEOTIDE SEQUENCE</scope>
    <source>
        <strain evidence="2">HT</strain>
        <tissue evidence="2">Whole worm</tissue>
    </source>
</reference>
<evidence type="ECO:0000313" key="2">
    <source>
        <dbReference type="EMBL" id="KAA0196155.1"/>
    </source>
</evidence>
<organism evidence="2 3">
    <name type="scientific">Fasciolopsis buskii</name>
    <dbReference type="NCBI Taxonomy" id="27845"/>
    <lineage>
        <taxon>Eukaryota</taxon>
        <taxon>Metazoa</taxon>
        <taxon>Spiralia</taxon>
        <taxon>Lophotrochozoa</taxon>
        <taxon>Platyhelminthes</taxon>
        <taxon>Trematoda</taxon>
        <taxon>Digenea</taxon>
        <taxon>Plagiorchiida</taxon>
        <taxon>Echinostomata</taxon>
        <taxon>Echinostomatoidea</taxon>
        <taxon>Fasciolidae</taxon>
        <taxon>Fasciolopsis</taxon>
    </lineage>
</organism>
<gene>
    <name evidence="2" type="ORF">FBUS_01797</name>
</gene>
<sequence>MVGAKFRRMKKVTKLNDPKRLQFEKHLESKLPKTLHKVRREQAKELGCQIGEKKSTQQTQHEAELVRRIKGTHLTASDTIQDFELAQLAELHQERKKEVEESKRRQMIQFFTEHVEKQKKQRAEATDQPKLDKPEQTASK</sequence>
<feature type="compositionally biased region" description="Basic and acidic residues" evidence="1">
    <location>
        <begin position="113"/>
        <end position="140"/>
    </location>
</feature>
<protein>
    <submittedName>
        <fullName evidence="2">Uncharacterized protein</fullName>
    </submittedName>
</protein>
<evidence type="ECO:0000313" key="3">
    <source>
        <dbReference type="Proteomes" id="UP000728185"/>
    </source>
</evidence>
<proteinExistence type="predicted"/>
<evidence type="ECO:0000256" key="1">
    <source>
        <dbReference type="SAM" id="MobiDB-lite"/>
    </source>
</evidence>
<dbReference type="OrthoDB" id="10563579at2759"/>
<dbReference type="AlphaFoldDB" id="A0A8E0VLJ2"/>
<name>A0A8E0VLJ2_9TREM</name>
<comment type="caution">
    <text evidence="2">The sequence shown here is derived from an EMBL/GenBank/DDBJ whole genome shotgun (WGS) entry which is preliminary data.</text>
</comment>
<accession>A0A8E0VLJ2</accession>